<keyword evidence="3" id="KW-1185">Reference proteome</keyword>
<name>A0ABS9UUQ8_9BACT</name>
<dbReference type="Proteomes" id="UP001165488">
    <property type="component" value="Unassembled WGS sequence"/>
</dbReference>
<dbReference type="EMBL" id="JAKZGS010000030">
    <property type="protein sequence ID" value="MCH7400155.1"/>
    <property type="molecule type" value="Genomic_DNA"/>
</dbReference>
<evidence type="ECO:0000256" key="1">
    <source>
        <dbReference type="SAM" id="SignalP"/>
    </source>
</evidence>
<organism evidence="2 3">
    <name type="scientific">Belliella calami</name>
    <dbReference type="NCBI Taxonomy" id="2923436"/>
    <lineage>
        <taxon>Bacteria</taxon>
        <taxon>Pseudomonadati</taxon>
        <taxon>Bacteroidota</taxon>
        <taxon>Cytophagia</taxon>
        <taxon>Cytophagales</taxon>
        <taxon>Cyclobacteriaceae</taxon>
        <taxon>Belliella</taxon>
    </lineage>
</organism>
<reference evidence="2" key="1">
    <citation type="submission" date="2022-03" db="EMBL/GenBank/DDBJ databases">
        <title>De novo assembled genomes of Belliella spp. (Cyclobacteriaceae) strains.</title>
        <authorList>
            <person name="Szabo A."/>
            <person name="Korponai K."/>
            <person name="Felfoldi T."/>
        </authorList>
    </citation>
    <scope>NUCLEOTIDE SEQUENCE</scope>
    <source>
        <strain evidence="2">DSM 107340</strain>
    </source>
</reference>
<comment type="caution">
    <text evidence="2">The sequence shown here is derived from an EMBL/GenBank/DDBJ whole genome shotgun (WGS) entry which is preliminary data.</text>
</comment>
<feature type="chain" id="PRO_5046545754" evidence="1">
    <location>
        <begin position="25"/>
        <end position="355"/>
    </location>
</feature>
<proteinExistence type="predicted"/>
<accession>A0ABS9UUQ8</accession>
<evidence type="ECO:0000313" key="2">
    <source>
        <dbReference type="EMBL" id="MCH7400155.1"/>
    </source>
</evidence>
<dbReference type="RefSeq" id="WP_241276648.1">
    <property type="nucleotide sequence ID" value="NZ_JAKZGS010000030.1"/>
</dbReference>
<sequence length="355" mass="38499">MKNRILKVAFFIPLLALVGYSVNAQNKELKIGNNPTIKQPSAVLEIDSNNKGVLFPRVALTGLEDAITIATAADGLSVFNTATTTSGTNDVTPGYYYWNEAEEIWVRLLTEVNAINIYNSDGEITEERTLSGTENGLNFIGENGSIVLNSSSLKAENEEGVVLGLDFSGDFARVTAQGSNLDGLQVGTLENQSLWLMTDGENRVKIDSVGEIQLYNFPNTRDDSEETPADNLLYTDGNGNLRSTGIAAVHAQYRLTRQLTGKTWLTSENAVFEVVGEIELGTPTNVFDLSGTDIPVNAKIIGVRFINKTTNSISTNIISYDAGTKELVLGTAGSVTVLHPAGEYYIILEYWLPNT</sequence>
<gene>
    <name evidence="2" type="ORF">MM236_19330</name>
</gene>
<feature type="signal peptide" evidence="1">
    <location>
        <begin position="1"/>
        <end position="24"/>
    </location>
</feature>
<protein>
    <submittedName>
        <fullName evidence="2">Uncharacterized protein</fullName>
    </submittedName>
</protein>
<keyword evidence="1" id="KW-0732">Signal</keyword>
<evidence type="ECO:0000313" key="3">
    <source>
        <dbReference type="Proteomes" id="UP001165488"/>
    </source>
</evidence>